<keyword evidence="9" id="KW-0735">Signal-anchor</keyword>
<evidence type="ECO:0000313" key="13">
    <source>
        <dbReference type="EMBL" id="CAD7251950.1"/>
    </source>
</evidence>
<evidence type="ECO:0000256" key="11">
    <source>
        <dbReference type="ARBA" id="ARBA00023136"/>
    </source>
</evidence>
<evidence type="ECO:0000256" key="5">
    <source>
        <dbReference type="ARBA" id="ARBA00022676"/>
    </source>
</evidence>
<dbReference type="Gene3D" id="3.90.550.50">
    <property type="match status" value="1"/>
</dbReference>
<evidence type="ECO:0000256" key="10">
    <source>
        <dbReference type="ARBA" id="ARBA00022989"/>
    </source>
</evidence>
<keyword evidence="5" id="KW-0328">Glycosyltransferase</keyword>
<keyword evidence="6" id="KW-0808">Transferase</keyword>
<evidence type="ECO:0000256" key="3">
    <source>
        <dbReference type="ARBA" id="ARBA00006462"/>
    </source>
</evidence>
<dbReference type="EC" id="2.4.1.122" evidence="4"/>
<dbReference type="InterPro" id="IPR003378">
    <property type="entry name" value="Fringe-like_glycosylTrfase"/>
</dbReference>
<comment type="pathway">
    <text evidence="2">Protein modification; protein glycosylation.</text>
</comment>
<reference evidence="13" key="1">
    <citation type="submission" date="2020-11" db="EMBL/GenBank/DDBJ databases">
        <authorList>
            <person name="Tran Van P."/>
        </authorList>
    </citation>
    <scope>NUCLEOTIDE SEQUENCE</scope>
</reference>
<dbReference type="GO" id="GO:0016020">
    <property type="term" value="C:membrane"/>
    <property type="evidence" value="ECO:0007669"/>
    <property type="project" value="UniProtKB-SubCell"/>
</dbReference>
<protein>
    <recommendedName>
        <fullName evidence="4">N-acetylgalactosaminide beta-1,3-galactosyltransferase</fullName>
        <ecNumber evidence="4">2.4.1.122</ecNumber>
    </recommendedName>
</protein>
<evidence type="ECO:0000256" key="7">
    <source>
        <dbReference type="ARBA" id="ARBA00022692"/>
    </source>
</evidence>
<evidence type="ECO:0000256" key="4">
    <source>
        <dbReference type="ARBA" id="ARBA00012557"/>
    </source>
</evidence>
<feature type="domain" description="Fringe-like glycosyltransferase" evidence="12">
    <location>
        <begin position="57"/>
        <end position="226"/>
    </location>
</feature>
<dbReference type="GO" id="GO:0016263">
    <property type="term" value="F:glycoprotein-N-acetylgalactosamine 3-beta-galactosyltransferase activity"/>
    <property type="evidence" value="ECO:0007669"/>
    <property type="project" value="UniProtKB-EC"/>
</dbReference>
<dbReference type="InterPro" id="IPR026050">
    <property type="entry name" value="C1GALT1/C1GALT1_chp1"/>
</dbReference>
<evidence type="ECO:0000256" key="8">
    <source>
        <dbReference type="ARBA" id="ARBA00022741"/>
    </source>
</evidence>
<dbReference type="GO" id="GO:0000166">
    <property type="term" value="F:nucleotide binding"/>
    <property type="evidence" value="ECO:0007669"/>
    <property type="project" value="UniProtKB-KW"/>
</dbReference>
<evidence type="ECO:0000259" key="12">
    <source>
        <dbReference type="Pfam" id="PF02434"/>
    </source>
</evidence>
<evidence type="ECO:0000256" key="9">
    <source>
        <dbReference type="ARBA" id="ARBA00022968"/>
    </source>
</evidence>
<proteinExistence type="inferred from homology"/>
<evidence type="ECO:0000256" key="1">
    <source>
        <dbReference type="ARBA" id="ARBA00004606"/>
    </source>
</evidence>
<keyword evidence="7" id="KW-0812">Transmembrane</keyword>
<comment type="similarity">
    <text evidence="3">Belongs to the glycosyltransferase 31 family. Beta3-Gal-T subfamily.</text>
</comment>
<dbReference type="Pfam" id="PF02434">
    <property type="entry name" value="Fringe"/>
    <property type="match status" value="1"/>
</dbReference>
<name>A0A7R9AD26_9CRUS</name>
<keyword evidence="8" id="KW-0547">Nucleotide-binding</keyword>
<keyword evidence="10" id="KW-1133">Transmembrane helix</keyword>
<dbReference type="Proteomes" id="UP000677054">
    <property type="component" value="Unassembled WGS sequence"/>
</dbReference>
<keyword evidence="14" id="KW-1185">Reference proteome</keyword>
<dbReference type="AlphaFoldDB" id="A0A7R9AD26"/>
<gene>
    <name evidence="13" type="ORF">DSTB1V02_LOCUS11711</name>
</gene>
<organism evidence="13">
    <name type="scientific">Darwinula stevensoni</name>
    <dbReference type="NCBI Taxonomy" id="69355"/>
    <lineage>
        <taxon>Eukaryota</taxon>
        <taxon>Metazoa</taxon>
        <taxon>Ecdysozoa</taxon>
        <taxon>Arthropoda</taxon>
        <taxon>Crustacea</taxon>
        <taxon>Oligostraca</taxon>
        <taxon>Ostracoda</taxon>
        <taxon>Podocopa</taxon>
        <taxon>Podocopida</taxon>
        <taxon>Darwinulocopina</taxon>
        <taxon>Darwinuloidea</taxon>
        <taxon>Darwinulidae</taxon>
        <taxon>Darwinula</taxon>
    </lineage>
</organism>
<dbReference type="UniPathway" id="UPA00378"/>
<dbReference type="EMBL" id="CAJPEV010003969">
    <property type="protein sequence ID" value="CAG0900905.1"/>
    <property type="molecule type" value="Genomic_DNA"/>
</dbReference>
<dbReference type="EMBL" id="LR903486">
    <property type="protein sequence ID" value="CAD7251950.1"/>
    <property type="molecule type" value="Genomic_DNA"/>
</dbReference>
<accession>A0A7R9AD26</accession>
<sequence length="311" mass="35795">MKLIHGRKTKRCVLSLVGVFLALFLLRPDCLPSIQISWSQSESDDGLVEPGWEDLRIFCLVLTQPKRKMSHAIPIKKTWGRKCNQLLFVSTKEDEELPSIGVTAKGESREILWQKSREAWQYIHDHHRDGFDWYIRTDDDAYVVMENLRYFLASKKKEDLIAYGYKFKRKGSGAYFSGGPGYVMTRPAMIQMVTQALPMKNNSCLPSGGQFEDWKMGQCLENVGVTLGDDRDVEGRSRFFPLNVGGHIMFGANPPIGPWSNLTWFEKITFYPPRLGFQCCSPSGISTHYANGYQMYLLEYAIYHLRIYRMD</sequence>
<keyword evidence="11" id="KW-0472">Membrane</keyword>
<evidence type="ECO:0000256" key="6">
    <source>
        <dbReference type="ARBA" id="ARBA00022679"/>
    </source>
</evidence>
<evidence type="ECO:0000256" key="2">
    <source>
        <dbReference type="ARBA" id="ARBA00004922"/>
    </source>
</evidence>
<dbReference type="PANTHER" id="PTHR23033">
    <property type="entry name" value="BETA1,3-GALACTOSYLTRANSFERASE"/>
    <property type="match status" value="1"/>
</dbReference>
<comment type="subcellular location">
    <subcellularLocation>
        <location evidence="1">Membrane</location>
        <topology evidence="1">Single-pass type II membrane protein</topology>
    </subcellularLocation>
</comment>
<dbReference type="PANTHER" id="PTHR23033:SF14">
    <property type="entry name" value="GLYCOPROTEIN-N-ACETYLGALACTOSAMINE 3-BETA-GALACTOSYLTRANSFERASE 1-RELATED"/>
    <property type="match status" value="1"/>
</dbReference>
<evidence type="ECO:0000313" key="14">
    <source>
        <dbReference type="Proteomes" id="UP000677054"/>
    </source>
</evidence>
<dbReference type="OrthoDB" id="414175at2759"/>